<dbReference type="SUPFAM" id="SSF53187">
    <property type="entry name" value="Zn-dependent exopeptidases"/>
    <property type="match status" value="1"/>
</dbReference>
<gene>
    <name evidence="2" type="ORF">A9200_05455</name>
</gene>
<dbReference type="Gene3D" id="3.40.630.10">
    <property type="entry name" value="Zn peptidases"/>
    <property type="match status" value="1"/>
</dbReference>
<evidence type="ECO:0000259" key="1">
    <source>
        <dbReference type="Pfam" id="PF00246"/>
    </source>
</evidence>
<dbReference type="AlphaFoldDB" id="A0A1B7Z8P8"/>
<dbReference type="Pfam" id="PF00246">
    <property type="entry name" value="Peptidase_M14"/>
    <property type="match status" value="1"/>
</dbReference>
<keyword evidence="3" id="KW-1185">Reference proteome</keyword>
<dbReference type="OrthoDB" id="1119199at2"/>
<dbReference type="GO" id="GO:0008270">
    <property type="term" value="F:zinc ion binding"/>
    <property type="evidence" value="ECO:0007669"/>
    <property type="project" value="InterPro"/>
</dbReference>
<organism evidence="2 3">
    <name type="scientific">Maribacter hydrothermalis</name>
    <dbReference type="NCBI Taxonomy" id="1836467"/>
    <lineage>
        <taxon>Bacteria</taxon>
        <taxon>Pseudomonadati</taxon>
        <taxon>Bacteroidota</taxon>
        <taxon>Flavobacteriia</taxon>
        <taxon>Flavobacteriales</taxon>
        <taxon>Flavobacteriaceae</taxon>
        <taxon>Maribacter</taxon>
    </lineage>
</organism>
<dbReference type="EMBL" id="LZFP01000012">
    <property type="protein sequence ID" value="OBR39108.1"/>
    <property type="molecule type" value="Genomic_DNA"/>
</dbReference>
<dbReference type="KEGG" id="mart:BTR34_16820"/>
<protein>
    <submittedName>
        <fullName evidence="2">Peptidase M14</fullName>
    </submittedName>
</protein>
<reference evidence="3" key="1">
    <citation type="submission" date="2016-06" db="EMBL/GenBank/DDBJ databases">
        <authorList>
            <person name="Zhan P."/>
        </authorList>
    </citation>
    <scope>NUCLEOTIDE SEQUENCE [LARGE SCALE GENOMIC DNA]</scope>
    <source>
        <strain evidence="3">T28</strain>
    </source>
</reference>
<name>A0A1B7Z8P8_9FLAO</name>
<proteinExistence type="predicted"/>
<dbReference type="Proteomes" id="UP000092164">
    <property type="component" value="Unassembled WGS sequence"/>
</dbReference>
<dbReference type="GO" id="GO:0006508">
    <property type="term" value="P:proteolysis"/>
    <property type="evidence" value="ECO:0007669"/>
    <property type="project" value="InterPro"/>
</dbReference>
<sequence>MMFIMKFTEFDKIYVSSIQDRYITMDHLAKFIAGLSQDFKVEKIGVSVRDEVIKSITFGDGPKRILMWSQMHGNESTTTKAVIDLLSYLMVEENDGQELAKACTLKIIPILNPDGARDYTRVNANNIDLNRDAQDLTQPESQILKKEYEAFMPHFCFNLHDQRTIFNVGKTNKPATVSFLAPAFDVDRNNSPSRKLSMQLISAMNSTLQHLIPGQVGRYDDGFNANCAGDAFQMRKTPTILFEAGHFKNDYQREKTREFIFYALLKGIKTVANNTIENFSVAEYLAIPENNKQFVDILVHTPNTHNTDLNGNNRILIQYKEVLKDGKVLFSPERHILEPNVEEIFGHKNLNSQNEKDLEWIKNNDLMKLLN</sequence>
<dbReference type="CDD" id="cd06239">
    <property type="entry name" value="M14-like"/>
    <property type="match status" value="1"/>
</dbReference>
<evidence type="ECO:0000313" key="2">
    <source>
        <dbReference type="EMBL" id="OBR39108.1"/>
    </source>
</evidence>
<dbReference type="GO" id="GO:0004181">
    <property type="term" value="F:metallocarboxypeptidase activity"/>
    <property type="evidence" value="ECO:0007669"/>
    <property type="project" value="InterPro"/>
</dbReference>
<comment type="caution">
    <text evidence="2">The sequence shown here is derived from an EMBL/GenBank/DDBJ whole genome shotgun (WGS) entry which is preliminary data.</text>
</comment>
<feature type="domain" description="Peptidase M14" evidence="1">
    <location>
        <begin position="38"/>
        <end position="133"/>
    </location>
</feature>
<dbReference type="STRING" id="1836467.BTR34_16820"/>
<accession>A0A1B7Z8P8</accession>
<dbReference type="InterPro" id="IPR000834">
    <property type="entry name" value="Peptidase_M14"/>
</dbReference>
<evidence type="ECO:0000313" key="3">
    <source>
        <dbReference type="Proteomes" id="UP000092164"/>
    </source>
</evidence>